<dbReference type="InterPro" id="IPR010359">
    <property type="entry name" value="IrrE_HExxH"/>
</dbReference>
<dbReference type="Gene3D" id="1.10.10.2910">
    <property type="match status" value="1"/>
</dbReference>
<accession>A0A921SYU4</accession>
<sequence>MFIRNKVKEIISEFGTNNPFEIIDILDITLVFYPLHDSIKGFLHIKDDKYPVIYINSNLCQEERTMTAAHELGHYFCHSGINFFACRGMGGSYIKDKSERQAYIFAAELLISDNVFDEYPGESDSYIASKIGVSKKLLALKFREKLR</sequence>
<reference evidence="2" key="1">
    <citation type="journal article" date="2021" name="PeerJ">
        <title>Extensive microbial diversity within the chicken gut microbiome revealed by metagenomics and culture.</title>
        <authorList>
            <person name="Gilroy R."/>
            <person name="Ravi A."/>
            <person name="Getino M."/>
            <person name="Pursley I."/>
            <person name="Horton D.L."/>
            <person name="Alikhan N.F."/>
            <person name="Baker D."/>
            <person name="Gharbi K."/>
            <person name="Hall N."/>
            <person name="Watson M."/>
            <person name="Adriaenssens E.M."/>
            <person name="Foster-Nyarko E."/>
            <person name="Jarju S."/>
            <person name="Secka A."/>
            <person name="Antonio M."/>
            <person name="Oren A."/>
            <person name="Chaudhuri R.R."/>
            <person name="La Ragione R."/>
            <person name="Hildebrand F."/>
            <person name="Pallen M.J."/>
        </authorList>
    </citation>
    <scope>NUCLEOTIDE SEQUENCE</scope>
    <source>
        <strain evidence="2">1277</strain>
    </source>
</reference>
<dbReference type="Pfam" id="PF06114">
    <property type="entry name" value="Peptidase_M78"/>
    <property type="match status" value="1"/>
</dbReference>
<organism evidence="2 3">
    <name type="scientific">Romboutsia timonensis</name>
    <dbReference type="NCBI Taxonomy" id="1776391"/>
    <lineage>
        <taxon>Bacteria</taxon>
        <taxon>Bacillati</taxon>
        <taxon>Bacillota</taxon>
        <taxon>Clostridia</taxon>
        <taxon>Peptostreptococcales</taxon>
        <taxon>Peptostreptococcaceae</taxon>
        <taxon>Romboutsia</taxon>
    </lineage>
</organism>
<comment type="caution">
    <text evidence="2">The sequence shown here is derived from an EMBL/GenBank/DDBJ whole genome shotgun (WGS) entry which is preliminary data.</text>
</comment>
<evidence type="ECO:0000313" key="2">
    <source>
        <dbReference type="EMBL" id="HJG95949.1"/>
    </source>
</evidence>
<dbReference type="PANTHER" id="PTHR43236:SF1">
    <property type="entry name" value="BLL7220 PROTEIN"/>
    <property type="match status" value="1"/>
</dbReference>
<protein>
    <submittedName>
        <fullName evidence="2">ImmA/IrrE family metallo-endopeptidase</fullName>
    </submittedName>
</protein>
<proteinExistence type="predicted"/>
<name>A0A921SYU4_9FIRM</name>
<dbReference type="AlphaFoldDB" id="A0A921SYU4"/>
<dbReference type="InterPro" id="IPR052345">
    <property type="entry name" value="Rad_response_metalloprotease"/>
</dbReference>
<feature type="domain" description="IrrE N-terminal-like" evidence="1">
    <location>
        <begin position="26"/>
        <end position="141"/>
    </location>
</feature>
<evidence type="ECO:0000259" key="1">
    <source>
        <dbReference type="Pfam" id="PF06114"/>
    </source>
</evidence>
<dbReference type="EMBL" id="DYUB01000082">
    <property type="protein sequence ID" value="HJG95949.1"/>
    <property type="molecule type" value="Genomic_DNA"/>
</dbReference>
<reference evidence="2" key="2">
    <citation type="submission" date="2021-09" db="EMBL/GenBank/DDBJ databases">
        <authorList>
            <person name="Gilroy R."/>
        </authorList>
    </citation>
    <scope>NUCLEOTIDE SEQUENCE</scope>
    <source>
        <strain evidence="2">1277</strain>
    </source>
</reference>
<gene>
    <name evidence="2" type="ORF">K8V90_02460</name>
</gene>
<evidence type="ECO:0000313" key="3">
    <source>
        <dbReference type="Proteomes" id="UP000776700"/>
    </source>
</evidence>
<dbReference type="PANTHER" id="PTHR43236">
    <property type="entry name" value="ANTITOXIN HIGA1"/>
    <property type="match status" value="1"/>
</dbReference>
<dbReference type="Proteomes" id="UP000776700">
    <property type="component" value="Unassembled WGS sequence"/>
</dbReference>